<protein>
    <submittedName>
        <fullName evidence="2">Uncharacterized protein</fullName>
    </submittedName>
</protein>
<proteinExistence type="predicted"/>
<comment type="caution">
    <text evidence="2">The sequence shown here is derived from an EMBL/GenBank/DDBJ whole genome shotgun (WGS) entry which is preliminary data.</text>
</comment>
<evidence type="ECO:0000256" key="1">
    <source>
        <dbReference type="SAM" id="MobiDB-lite"/>
    </source>
</evidence>
<dbReference type="EMBL" id="VSSQ01057132">
    <property type="protein sequence ID" value="MPN10944.1"/>
    <property type="molecule type" value="Genomic_DNA"/>
</dbReference>
<organism evidence="2">
    <name type="scientific">bioreactor metagenome</name>
    <dbReference type="NCBI Taxonomy" id="1076179"/>
    <lineage>
        <taxon>unclassified sequences</taxon>
        <taxon>metagenomes</taxon>
        <taxon>ecological metagenomes</taxon>
    </lineage>
</organism>
<dbReference type="AlphaFoldDB" id="A0A645FEM3"/>
<feature type="region of interest" description="Disordered" evidence="1">
    <location>
        <begin position="64"/>
        <end position="132"/>
    </location>
</feature>
<evidence type="ECO:0000313" key="2">
    <source>
        <dbReference type="EMBL" id="MPN10944.1"/>
    </source>
</evidence>
<sequence>MHQRLSPFIGQHELAGPDILDGLRIAHPAQRDAAQHITAQRQLDDFRGGVGDREQAPAIGVVSQSGEIGGDAGQRPGFDVDPVVGQPHRPLALRSIGRRLLPEQGDERPAPEQRGTGENEQDRQQEAAVRPA</sequence>
<accession>A0A645FEM3</accession>
<feature type="compositionally biased region" description="Basic and acidic residues" evidence="1">
    <location>
        <begin position="105"/>
        <end position="125"/>
    </location>
</feature>
<gene>
    <name evidence="2" type="ORF">SDC9_158242</name>
</gene>
<name>A0A645FEM3_9ZZZZ</name>
<reference evidence="2" key="1">
    <citation type="submission" date="2019-08" db="EMBL/GenBank/DDBJ databases">
        <authorList>
            <person name="Kucharzyk K."/>
            <person name="Murdoch R.W."/>
            <person name="Higgins S."/>
            <person name="Loffler F."/>
        </authorList>
    </citation>
    <scope>NUCLEOTIDE SEQUENCE</scope>
</reference>